<evidence type="ECO:0000313" key="5">
    <source>
        <dbReference type="Proteomes" id="UP000184330"/>
    </source>
</evidence>
<keyword evidence="1" id="KW-0175">Coiled coil</keyword>
<feature type="compositionally biased region" description="Polar residues" evidence="2">
    <location>
        <begin position="440"/>
        <end position="451"/>
    </location>
</feature>
<gene>
    <name evidence="4" type="ORF">PAC_19191</name>
</gene>
<accession>A0A1L7XW72</accession>
<evidence type="ECO:0000259" key="3">
    <source>
        <dbReference type="Pfam" id="PF22893"/>
    </source>
</evidence>
<feature type="region of interest" description="Disordered" evidence="2">
    <location>
        <begin position="427"/>
        <end position="451"/>
    </location>
</feature>
<protein>
    <recommendedName>
        <fullName evidence="3">Ubiquitin-like domain-containing protein</fullName>
    </recommendedName>
</protein>
<dbReference type="Proteomes" id="UP000184330">
    <property type="component" value="Unassembled WGS sequence"/>
</dbReference>
<keyword evidence="5" id="KW-1185">Reference proteome</keyword>
<feature type="domain" description="Ubiquitin-like" evidence="3">
    <location>
        <begin position="244"/>
        <end position="321"/>
    </location>
</feature>
<feature type="region of interest" description="Disordered" evidence="2">
    <location>
        <begin position="485"/>
        <end position="521"/>
    </location>
</feature>
<reference evidence="4 5" key="1">
    <citation type="submission" date="2016-03" db="EMBL/GenBank/DDBJ databases">
        <authorList>
            <person name="Ploux O."/>
        </authorList>
    </citation>
    <scope>NUCLEOTIDE SEQUENCE [LARGE SCALE GENOMIC DNA]</scope>
    <source>
        <strain evidence="4 5">UAMH 11012</strain>
    </source>
</reference>
<feature type="region of interest" description="Disordered" evidence="2">
    <location>
        <begin position="375"/>
        <end position="407"/>
    </location>
</feature>
<feature type="coiled-coil region" evidence="1">
    <location>
        <begin position="27"/>
        <end position="54"/>
    </location>
</feature>
<organism evidence="4 5">
    <name type="scientific">Phialocephala subalpina</name>
    <dbReference type="NCBI Taxonomy" id="576137"/>
    <lineage>
        <taxon>Eukaryota</taxon>
        <taxon>Fungi</taxon>
        <taxon>Dikarya</taxon>
        <taxon>Ascomycota</taxon>
        <taxon>Pezizomycotina</taxon>
        <taxon>Leotiomycetes</taxon>
        <taxon>Helotiales</taxon>
        <taxon>Mollisiaceae</taxon>
        <taxon>Phialocephala</taxon>
        <taxon>Phialocephala fortinii species complex</taxon>
    </lineage>
</organism>
<feature type="compositionally biased region" description="Polar residues" evidence="2">
    <location>
        <begin position="502"/>
        <end position="513"/>
    </location>
</feature>
<dbReference type="PANTHER" id="PTHR38886">
    <property type="entry name" value="SESA DOMAIN-CONTAINING PROTEIN"/>
    <property type="match status" value="1"/>
</dbReference>
<sequence>MSFGFSIGDFISVGTLIADISRSLSESGGAKSEYQELARELDSLQQALVHLDSLQPRDSSSANIDSIKYTALSCRRPLEHFLAKIKKYDKSLGTWSKESRLKSTVNKLGWAYGQKDEIRKLQSYLNIHVGTINILLAEHGLEMMNIASQKAETDHTQIRERLDDTRSILSWIKGNVSAQSLAVKLTNSMLSTLFDMITGELRTSLKSLEAIVAKVCVSTQQIYGMVIDIQSSRALGDARWTFFQAPLIVEDALGRKFPVPSEYDYTLLESIIKYRFFDGPGSMNVRAGNFELFKTKDSKYVLSSNTLLLPGTGVTMAILVSKPELTDHICPMPLCRSSQSTEALGGGRLCCQCNVWFDKSTKTRTILQDNLDATTPQCTVSKPGKQKLDHDPDSGPTPHKRLKPTDAEDDFHLLKNVKWTMEATIVESVSKSSPPRIPKNDTTSSESTVGVSQDDRLNALLAKRAEFEAAQAEIQAEIVSLLPSTSTTRTHHRNPPHKQHLDSTNIPPESGTTLAGGHRSKTTCRIMGLDDADDSEDDDQAQRQFRSDYEYFQSLSSPGTPALGKRQGKLFINLSAAMEESDDDESF</sequence>
<name>A0A1L7XW72_9HELO</name>
<dbReference type="OrthoDB" id="3045089at2759"/>
<dbReference type="AlphaFoldDB" id="A0A1L7XW72"/>
<feature type="compositionally biased region" description="Basic residues" evidence="2">
    <location>
        <begin position="489"/>
        <end position="498"/>
    </location>
</feature>
<dbReference type="EMBL" id="FJOG01000068">
    <property type="protein sequence ID" value="CZR69291.1"/>
    <property type="molecule type" value="Genomic_DNA"/>
</dbReference>
<evidence type="ECO:0000256" key="2">
    <source>
        <dbReference type="SAM" id="MobiDB-lite"/>
    </source>
</evidence>
<evidence type="ECO:0000256" key="1">
    <source>
        <dbReference type="SAM" id="Coils"/>
    </source>
</evidence>
<dbReference type="PANTHER" id="PTHR38886:SF1">
    <property type="entry name" value="NACHT-NTPASE AND P-LOOP NTPASES N-TERMINAL DOMAIN-CONTAINING PROTEIN"/>
    <property type="match status" value="1"/>
</dbReference>
<evidence type="ECO:0000313" key="4">
    <source>
        <dbReference type="EMBL" id="CZR69291.1"/>
    </source>
</evidence>
<dbReference type="Pfam" id="PF22893">
    <property type="entry name" value="ULD_2"/>
    <property type="match status" value="1"/>
</dbReference>
<proteinExistence type="predicted"/>
<dbReference type="InterPro" id="IPR054464">
    <property type="entry name" value="ULD_fung"/>
</dbReference>